<feature type="signal peptide" evidence="2">
    <location>
        <begin position="1"/>
        <end position="19"/>
    </location>
</feature>
<accession>A0A9P6KPS8</accession>
<dbReference type="OrthoDB" id="3554264at2759"/>
<evidence type="ECO:0000256" key="1">
    <source>
        <dbReference type="SAM" id="MobiDB-lite"/>
    </source>
</evidence>
<dbReference type="InterPro" id="IPR010895">
    <property type="entry name" value="CHRD"/>
</dbReference>
<dbReference type="Proteomes" id="UP000756921">
    <property type="component" value="Unassembled WGS sequence"/>
</dbReference>
<feature type="chain" id="PRO_5040260245" description="CHRD domain-containing protein" evidence="2">
    <location>
        <begin position="20"/>
        <end position="206"/>
    </location>
</feature>
<organism evidence="4 5">
    <name type="scientific">Paraphaeosphaeria minitans</name>
    <dbReference type="NCBI Taxonomy" id="565426"/>
    <lineage>
        <taxon>Eukaryota</taxon>
        <taxon>Fungi</taxon>
        <taxon>Dikarya</taxon>
        <taxon>Ascomycota</taxon>
        <taxon>Pezizomycotina</taxon>
        <taxon>Dothideomycetes</taxon>
        <taxon>Pleosporomycetidae</taxon>
        <taxon>Pleosporales</taxon>
        <taxon>Massarineae</taxon>
        <taxon>Didymosphaeriaceae</taxon>
        <taxon>Paraphaeosphaeria</taxon>
    </lineage>
</organism>
<dbReference type="AlphaFoldDB" id="A0A9P6KPS8"/>
<gene>
    <name evidence="4" type="ORF">PMIN01_07253</name>
</gene>
<evidence type="ECO:0000313" key="5">
    <source>
        <dbReference type="Proteomes" id="UP000756921"/>
    </source>
</evidence>
<reference evidence="4" key="1">
    <citation type="journal article" date="2020" name="Mol. Plant Microbe Interact.">
        <title>Genome Sequence of the Biocontrol Agent Coniothyrium minitans strain Conio (IMI 134523).</title>
        <authorList>
            <person name="Patel D."/>
            <person name="Shittu T.A."/>
            <person name="Baroncelli R."/>
            <person name="Muthumeenakshi S."/>
            <person name="Osborne T.H."/>
            <person name="Janganan T.K."/>
            <person name="Sreenivasaprasad S."/>
        </authorList>
    </citation>
    <scope>NUCLEOTIDE SEQUENCE</scope>
    <source>
        <strain evidence="4">Conio</strain>
    </source>
</reference>
<comment type="caution">
    <text evidence="4">The sequence shown here is derived from an EMBL/GenBank/DDBJ whole genome shotgun (WGS) entry which is preliminary data.</text>
</comment>
<keyword evidence="5" id="KW-1185">Reference proteome</keyword>
<feature type="region of interest" description="Disordered" evidence="1">
    <location>
        <begin position="21"/>
        <end position="51"/>
    </location>
</feature>
<feature type="domain" description="CHRD" evidence="3">
    <location>
        <begin position="61"/>
        <end position="206"/>
    </location>
</feature>
<sequence length="206" mass="21605">MHISAPAFVALMAAALTLAAPTEPNPSHRKTSLEDGKKDLSGKGKGNSNWKKHEKIFHFDATYIVKATPEQVINTTQTPAPGQPGAKGLFKYAINVAENTICYNITLSGITGPYQSAALTATHIHEAPEGRAGPPRIALPNPAGPDGRRVSAGCIAGPFETGIDGADGVDTGVGFHVRQIVENPGGFFTDTHTRAYVPGAVREQLG</sequence>
<name>A0A9P6KPS8_9PLEO</name>
<keyword evidence="2" id="KW-0732">Signal</keyword>
<dbReference type="EMBL" id="WJXW01000007">
    <property type="protein sequence ID" value="KAF9734350.1"/>
    <property type="molecule type" value="Genomic_DNA"/>
</dbReference>
<evidence type="ECO:0000259" key="3">
    <source>
        <dbReference type="SMART" id="SM00754"/>
    </source>
</evidence>
<evidence type="ECO:0000313" key="4">
    <source>
        <dbReference type="EMBL" id="KAF9734350.1"/>
    </source>
</evidence>
<feature type="compositionally biased region" description="Basic and acidic residues" evidence="1">
    <location>
        <begin position="31"/>
        <end position="42"/>
    </location>
</feature>
<proteinExistence type="predicted"/>
<protein>
    <recommendedName>
        <fullName evidence="3">CHRD domain-containing protein</fullName>
    </recommendedName>
</protein>
<evidence type="ECO:0000256" key="2">
    <source>
        <dbReference type="SAM" id="SignalP"/>
    </source>
</evidence>
<dbReference type="Pfam" id="PF07452">
    <property type="entry name" value="CHRD"/>
    <property type="match status" value="1"/>
</dbReference>
<dbReference type="SMART" id="SM00754">
    <property type="entry name" value="CHRD"/>
    <property type="match status" value="1"/>
</dbReference>